<gene>
    <name evidence="1" type="ORF">T05_12622</name>
</gene>
<reference evidence="1 2" key="1">
    <citation type="submission" date="2015-01" db="EMBL/GenBank/DDBJ databases">
        <title>Evolution of Trichinella species and genotypes.</title>
        <authorList>
            <person name="Korhonen P.K."/>
            <person name="Edoardo P."/>
            <person name="Giuseppe L.R."/>
            <person name="Gasser R.B."/>
        </authorList>
    </citation>
    <scope>NUCLEOTIDE SEQUENCE [LARGE SCALE GENOMIC DNA]</scope>
    <source>
        <strain evidence="1">ISS417</strain>
    </source>
</reference>
<dbReference type="Proteomes" id="UP000055048">
    <property type="component" value="Unassembled WGS sequence"/>
</dbReference>
<proteinExistence type="predicted"/>
<dbReference type="EMBL" id="JYDJ01001411">
    <property type="protein sequence ID" value="KRX32061.1"/>
    <property type="molecule type" value="Genomic_DNA"/>
</dbReference>
<evidence type="ECO:0000313" key="1">
    <source>
        <dbReference type="EMBL" id="KRX32061.1"/>
    </source>
</evidence>
<accession>A0A0V0SZA4</accession>
<name>A0A0V0SZA4_9BILA</name>
<dbReference type="AlphaFoldDB" id="A0A0V0SZA4"/>
<sequence>MARASVKGLQFLAFEEINCFYLLVVITLPG</sequence>
<protein>
    <submittedName>
        <fullName evidence="1">Uncharacterized protein</fullName>
    </submittedName>
</protein>
<evidence type="ECO:0000313" key="2">
    <source>
        <dbReference type="Proteomes" id="UP000055048"/>
    </source>
</evidence>
<comment type="caution">
    <text evidence="1">The sequence shown here is derived from an EMBL/GenBank/DDBJ whole genome shotgun (WGS) entry which is preliminary data.</text>
</comment>
<organism evidence="1 2">
    <name type="scientific">Trichinella murrelli</name>
    <dbReference type="NCBI Taxonomy" id="144512"/>
    <lineage>
        <taxon>Eukaryota</taxon>
        <taxon>Metazoa</taxon>
        <taxon>Ecdysozoa</taxon>
        <taxon>Nematoda</taxon>
        <taxon>Enoplea</taxon>
        <taxon>Dorylaimia</taxon>
        <taxon>Trichinellida</taxon>
        <taxon>Trichinellidae</taxon>
        <taxon>Trichinella</taxon>
    </lineage>
</organism>
<keyword evidence="2" id="KW-1185">Reference proteome</keyword>